<accession>A0A9X2FIN5</accession>
<feature type="domain" description="Alcohol dehydrogenase-like C-terminal" evidence="2">
    <location>
        <begin position="171"/>
        <end position="293"/>
    </location>
</feature>
<keyword evidence="1" id="KW-0560">Oxidoreductase</keyword>
<evidence type="ECO:0000259" key="2">
    <source>
        <dbReference type="Pfam" id="PF00107"/>
    </source>
</evidence>
<organism evidence="4 5">
    <name type="scientific">Ligilactobacillus ubinensis</name>
    <dbReference type="NCBI Taxonomy" id="2876789"/>
    <lineage>
        <taxon>Bacteria</taxon>
        <taxon>Bacillati</taxon>
        <taxon>Bacillota</taxon>
        <taxon>Bacilli</taxon>
        <taxon>Lactobacillales</taxon>
        <taxon>Lactobacillaceae</taxon>
        <taxon>Ligilactobacillus</taxon>
    </lineage>
</organism>
<evidence type="ECO:0000313" key="4">
    <source>
        <dbReference type="EMBL" id="MCP0886582.1"/>
    </source>
</evidence>
<dbReference type="PANTHER" id="PTHR43401:SF2">
    <property type="entry name" value="L-THREONINE 3-DEHYDROGENASE"/>
    <property type="match status" value="1"/>
</dbReference>
<evidence type="ECO:0000313" key="5">
    <source>
        <dbReference type="Proteomes" id="UP001139006"/>
    </source>
</evidence>
<dbReference type="GO" id="GO:0016491">
    <property type="term" value="F:oxidoreductase activity"/>
    <property type="evidence" value="ECO:0007669"/>
    <property type="project" value="UniProtKB-KW"/>
</dbReference>
<dbReference type="InterPro" id="IPR013154">
    <property type="entry name" value="ADH-like_N"/>
</dbReference>
<dbReference type="InterPro" id="IPR013149">
    <property type="entry name" value="ADH-like_C"/>
</dbReference>
<proteinExistence type="predicted"/>
<name>A0A9X2FIN5_9LACO</name>
<comment type="caution">
    <text evidence="4">The sequence shown here is derived from an EMBL/GenBank/DDBJ whole genome shotgun (WGS) entry which is preliminary data.</text>
</comment>
<dbReference type="RefSeq" id="WP_253359810.1">
    <property type="nucleotide sequence ID" value="NZ_JAIULA010000006.1"/>
</dbReference>
<dbReference type="Gene3D" id="3.90.180.10">
    <property type="entry name" value="Medium-chain alcohol dehydrogenases, catalytic domain"/>
    <property type="match status" value="1"/>
</dbReference>
<evidence type="ECO:0000256" key="1">
    <source>
        <dbReference type="ARBA" id="ARBA00023002"/>
    </source>
</evidence>
<dbReference type="SUPFAM" id="SSF51735">
    <property type="entry name" value="NAD(P)-binding Rossmann-fold domains"/>
    <property type="match status" value="1"/>
</dbReference>
<keyword evidence="5" id="KW-1185">Reference proteome</keyword>
<dbReference type="PANTHER" id="PTHR43401">
    <property type="entry name" value="L-THREONINE 3-DEHYDROGENASE"/>
    <property type="match status" value="1"/>
</dbReference>
<evidence type="ECO:0000259" key="3">
    <source>
        <dbReference type="Pfam" id="PF08240"/>
    </source>
</evidence>
<dbReference type="Pfam" id="PF00107">
    <property type="entry name" value="ADH_zinc_N"/>
    <property type="match status" value="1"/>
</dbReference>
<feature type="domain" description="Alcohol dehydrogenase-like N-terminal" evidence="3">
    <location>
        <begin position="26"/>
        <end position="131"/>
    </location>
</feature>
<protein>
    <submittedName>
        <fullName evidence="4">Alcohol dehydrogenase catalytic domain-containing protein</fullName>
    </submittedName>
</protein>
<dbReference type="Pfam" id="PF08240">
    <property type="entry name" value="ADH_N"/>
    <property type="match status" value="1"/>
</dbReference>
<dbReference type="InterPro" id="IPR050129">
    <property type="entry name" value="Zn_alcohol_dh"/>
</dbReference>
<dbReference type="InterPro" id="IPR011032">
    <property type="entry name" value="GroES-like_sf"/>
</dbReference>
<gene>
    <name evidence="4" type="ORF">LB941_04425</name>
</gene>
<dbReference type="EMBL" id="JAIULA010000006">
    <property type="protein sequence ID" value="MCP0886582.1"/>
    <property type="molecule type" value="Genomic_DNA"/>
</dbReference>
<reference evidence="4 5" key="1">
    <citation type="journal article" date="2023" name="Int. J. Syst. Evol. Microbiol.">
        <title>Ligilactobacillus ubinensis sp. nov., a novel species isolated from the wild ferment of a durian fruit (Durio zibethinus).</title>
        <authorList>
            <person name="Heng Y.C."/>
            <person name="Menon N."/>
            <person name="Chen B."/>
            <person name="Loo B.Z.L."/>
            <person name="Wong G.W.J."/>
            <person name="Lim A.C.H."/>
            <person name="Silvaraju S."/>
            <person name="Kittelmann S."/>
        </authorList>
    </citation>
    <scope>NUCLEOTIDE SEQUENCE [LARGE SCALE GENOMIC DNA]</scope>
    <source>
        <strain evidence="4 5">WILCCON 0076</strain>
    </source>
</reference>
<sequence>MRAIWHQSSGAIEFKEVVEPQIVSVEDVKVKVAYCTIGIQDLRMQRAWDFYGKAGIAGYEMAGTIVAIGNKAKTAGFEIGQAVSGTVVHFCGKCLYCKQHQEHNCLNLQINGGTLCDYLVWKADQLIKLPDSLSFRIGCLLEPVAVVNMAFEKLAITANDNVCIFGGDFNGLVLLQLIKLFTTAKVTIVENKKNNQELARKFGADYIVDFYSDNFETELLQISDFTGFTKTVLTVSAYPDLLNVAINATARGGTCLTTVYFDPQQEITVNSIKFFAMNLTLTSSFLYTKTLLQQTAVLLQKMKLDDLISQEYSLTDFLDAYSIEQQQMFPRIGIKVDC</sequence>
<dbReference type="SUPFAM" id="SSF50129">
    <property type="entry name" value="GroES-like"/>
    <property type="match status" value="1"/>
</dbReference>
<dbReference type="InterPro" id="IPR036291">
    <property type="entry name" value="NAD(P)-bd_dom_sf"/>
</dbReference>
<dbReference type="Gene3D" id="3.40.50.720">
    <property type="entry name" value="NAD(P)-binding Rossmann-like Domain"/>
    <property type="match status" value="1"/>
</dbReference>
<dbReference type="Proteomes" id="UP001139006">
    <property type="component" value="Unassembled WGS sequence"/>
</dbReference>
<dbReference type="AlphaFoldDB" id="A0A9X2FIN5"/>